<evidence type="ECO:0000256" key="2">
    <source>
        <dbReference type="ARBA" id="ARBA00006552"/>
    </source>
</evidence>
<feature type="domain" description="Glycoprotein hormone subunit beta" evidence="5">
    <location>
        <begin position="67"/>
        <end position="121"/>
    </location>
</feature>
<dbReference type="InterPro" id="IPR006208">
    <property type="entry name" value="Glyco_hormone_CN"/>
</dbReference>
<proteinExistence type="inferred from homology"/>
<comment type="subcellular location">
    <subcellularLocation>
        <location evidence="1">Secreted</location>
    </subcellularLocation>
</comment>
<name>A0AAV4BAR3_9GAST</name>
<reference evidence="6 7" key="1">
    <citation type="journal article" date="2021" name="Elife">
        <title>Chloroplast acquisition without the gene transfer in kleptoplastic sea slugs, Plakobranchus ocellatus.</title>
        <authorList>
            <person name="Maeda T."/>
            <person name="Takahashi S."/>
            <person name="Yoshida T."/>
            <person name="Shimamura S."/>
            <person name="Takaki Y."/>
            <person name="Nagai Y."/>
            <person name="Toyoda A."/>
            <person name="Suzuki Y."/>
            <person name="Arimoto A."/>
            <person name="Ishii H."/>
            <person name="Satoh N."/>
            <person name="Nishiyama T."/>
            <person name="Hasebe M."/>
            <person name="Maruyama T."/>
            <person name="Minagawa J."/>
            <person name="Obokata J."/>
            <person name="Shigenobu S."/>
        </authorList>
    </citation>
    <scope>NUCLEOTIDE SEQUENCE [LARGE SCALE GENOMIC DNA]</scope>
</reference>
<dbReference type="EMBL" id="BLXT01004684">
    <property type="protein sequence ID" value="GFO16673.1"/>
    <property type="molecule type" value="Genomic_DNA"/>
</dbReference>
<keyword evidence="7" id="KW-1185">Reference proteome</keyword>
<organism evidence="6 7">
    <name type="scientific">Plakobranchus ocellatus</name>
    <dbReference type="NCBI Taxonomy" id="259542"/>
    <lineage>
        <taxon>Eukaryota</taxon>
        <taxon>Metazoa</taxon>
        <taxon>Spiralia</taxon>
        <taxon>Lophotrochozoa</taxon>
        <taxon>Mollusca</taxon>
        <taxon>Gastropoda</taxon>
        <taxon>Heterobranchia</taxon>
        <taxon>Euthyneura</taxon>
        <taxon>Panpulmonata</taxon>
        <taxon>Sacoglossa</taxon>
        <taxon>Placobranchoidea</taxon>
        <taxon>Plakobranchidae</taxon>
        <taxon>Plakobranchus</taxon>
    </lineage>
</organism>
<keyword evidence="3" id="KW-0964">Secreted</keyword>
<keyword evidence="4" id="KW-1015">Disulfide bond</keyword>
<protein>
    <submittedName>
        <fullName evidence="6">Glycoprotein hormone beta-5-like</fullName>
    </submittedName>
</protein>
<dbReference type="Gene3D" id="2.10.90.10">
    <property type="entry name" value="Cystine-knot cytokines"/>
    <property type="match status" value="1"/>
</dbReference>
<dbReference type="InterPro" id="IPR029034">
    <property type="entry name" value="Cystine-knot_cytokine"/>
</dbReference>
<dbReference type="GO" id="GO:0005576">
    <property type="term" value="C:extracellular region"/>
    <property type="evidence" value="ECO:0007669"/>
    <property type="project" value="UniProtKB-SubCell"/>
</dbReference>
<dbReference type="Proteomes" id="UP000735302">
    <property type="component" value="Unassembled WGS sequence"/>
</dbReference>
<evidence type="ECO:0000256" key="4">
    <source>
        <dbReference type="ARBA" id="ARBA00023157"/>
    </source>
</evidence>
<gene>
    <name evidence="6" type="ORF">PoB_004317800</name>
</gene>
<sequence>MARRAVGYQVRGPRFESQSGSSQFSLLLCVHLALNGQLGLLRPREIKGGEENNGKLPHNAVGDYIMPFRISRHPVCTYRGRIRRRVTLSNCAGYPDPTVEVFDAAGCECRICDSDYTSCENLNG</sequence>
<evidence type="ECO:0000256" key="3">
    <source>
        <dbReference type="ARBA" id="ARBA00022525"/>
    </source>
</evidence>
<evidence type="ECO:0000313" key="7">
    <source>
        <dbReference type="Proteomes" id="UP000735302"/>
    </source>
</evidence>
<evidence type="ECO:0000259" key="5">
    <source>
        <dbReference type="Pfam" id="PF00007"/>
    </source>
</evidence>
<evidence type="ECO:0000256" key="1">
    <source>
        <dbReference type="ARBA" id="ARBA00004613"/>
    </source>
</evidence>
<comment type="similarity">
    <text evidence="2">Belongs to the glycoprotein hormones subunit beta family.</text>
</comment>
<dbReference type="InterPro" id="IPR001545">
    <property type="entry name" value="Gonadotropin_bsu"/>
</dbReference>
<dbReference type="AlphaFoldDB" id="A0AAV4BAR3"/>
<dbReference type="SUPFAM" id="SSF57501">
    <property type="entry name" value="Cystine-knot cytokines"/>
    <property type="match status" value="1"/>
</dbReference>
<dbReference type="Pfam" id="PF00007">
    <property type="entry name" value="Cys_knot"/>
    <property type="match status" value="1"/>
</dbReference>
<comment type="caution">
    <text evidence="6">The sequence shown here is derived from an EMBL/GenBank/DDBJ whole genome shotgun (WGS) entry which is preliminary data.</text>
</comment>
<accession>A0AAV4BAR3</accession>
<dbReference type="CDD" id="cd00069">
    <property type="entry name" value="GHB_like"/>
    <property type="match status" value="1"/>
</dbReference>
<dbReference type="GO" id="GO:0005179">
    <property type="term" value="F:hormone activity"/>
    <property type="evidence" value="ECO:0007669"/>
    <property type="project" value="InterPro"/>
</dbReference>
<evidence type="ECO:0000313" key="6">
    <source>
        <dbReference type="EMBL" id="GFO16673.1"/>
    </source>
</evidence>